<dbReference type="AlphaFoldDB" id="A0A3S8U8Y1"/>
<dbReference type="PROSITE" id="PS51257">
    <property type="entry name" value="PROKAR_LIPOPROTEIN"/>
    <property type="match status" value="1"/>
</dbReference>
<keyword evidence="1" id="KW-0732">Signal</keyword>
<dbReference type="KEGG" id="taw:EI545_15540"/>
<evidence type="ECO:0000313" key="3">
    <source>
        <dbReference type="Proteomes" id="UP000282002"/>
    </source>
</evidence>
<reference evidence="2 3" key="1">
    <citation type="submission" date="2018-12" db="EMBL/GenBank/DDBJ databases">
        <title>Complete genome sequencing of Tabrizicola sp. K13M18.</title>
        <authorList>
            <person name="Bae J.-W."/>
        </authorList>
    </citation>
    <scope>NUCLEOTIDE SEQUENCE [LARGE SCALE GENOMIC DNA]</scope>
    <source>
        <strain evidence="2 3">K13M18</strain>
    </source>
</reference>
<protein>
    <submittedName>
        <fullName evidence="2">DUF2927 domain-containing protein</fullName>
    </submittedName>
</protein>
<evidence type="ECO:0000256" key="1">
    <source>
        <dbReference type="SAM" id="SignalP"/>
    </source>
</evidence>
<proteinExistence type="predicted"/>
<sequence>MARHRIFRPLMAGAACIALAACTFPGDGPLRPPSPQGPAAPAPSAPTAKSAAAMMYYAQVQQTLLSQGLLRTDSGSNVPFTDRMLAENFMRIALYDEYRRGNGGFIREETESRLRRWEVPVRVGLRFGASVPPDRQATDRARIASFLARMAQVTGHPMAIDDASPNFLIHIVSEDEREALGPKIRAAIPNLGPGDVAGITNMPRTTYCLVYALSEGNSGAYTRAFAVIRAEHPDLLRLSCMHEEIAQALGLPNDSPRARPSIFNDDEEFALLTDHDELLLRMLYSPALRPGMVPSEARPIVESLARRMTGGDS</sequence>
<dbReference type="Proteomes" id="UP000282002">
    <property type="component" value="Chromosome"/>
</dbReference>
<gene>
    <name evidence="2" type="ORF">EI545_15540</name>
</gene>
<feature type="signal peptide" evidence="1">
    <location>
        <begin position="1"/>
        <end position="20"/>
    </location>
</feature>
<dbReference type="InterPro" id="IPR021323">
    <property type="entry name" value="DUF2927"/>
</dbReference>
<feature type="chain" id="PRO_5019449244" evidence="1">
    <location>
        <begin position="21"/>
        <end position="313"/>
    </location>
</feature>
<organism evidence="2 3">
    <name type="scientific">Tabrizicola piscis</name>
    <dbReference type="NCBI Taxonomy" id="2494374"/>
    <lineage>
        <taxon>Bacteria</taxon>
        <taxon>Pseudomonadati</taxon>
        <taxon>Pseudomonadota</taxon>
        <taxon>Alphaproteobacteria</taxon>
        <taxon>Rhodobacterales</taxon>
        <taxon>Paracoccaceae</taxon>
        <taxon>Tabrizicola</taxon>
    </lineage>
</organism>
<dbReference type="EMBL" id="CP034328">
    <property type="protein sequence ID" value="AZL60116.1"/>
    <property type="molecule type" value="Genomic_DNA"/>
</dbReference>
<dbReference type="OrthoDB" id="3295600at2"/>
<dbReference type="RefSeq" id="WP_125326311.1">
    <property type="nucleotide sequence ID" value="NZ_CP034328.1"/>
</dbReference>
<dbReference type="Pfam" id="PF11150">
    <property type="entry name" value="DUF2927"/>
    <property type="match status" value="1"/>
</dbReference>
<accession>A0A3S8U8Y1</accession>
<evidence type="ECO:0000313" key="2">
    <source>
        <dbReference type="EMBL" id="AZL60116.1"/>
    </source>
</evidence>
<keyword evidence="3" id="KW-1185">Reference proteome</keyword>
<name>A0A3S8U8Y1_9RHOB</name>